<feature type="region of interest" description="Disordered" evidence="1">
    <location>
        <begin position="445"/>
        <end position="464"/>
    </location>
</feature>
<evidence type="ECO:0000256" key="1">
    <source>
        <dbReference type="SAM" id="MobiDB-lite"/>
    </source>
</evidence>
<dbReference type="Gene3D" id="3.60.130.30">
    <property type="match status" value="1"/>
</dbReference>
<protein>
    <submittedName>
        <fullName evidence="2">Uncharacterized protein</fullName>
    </submittedName>
</protein>
<sequence>MGEFLRPFCTTNVYIDKSVSNPSPSKALSTSQSSLGVSCSGKAEPKKRSQPYPTAHQKAAAAPERNKFLDMDSPLLPVPLPAWKATSESVGCSFDLKTQPLAGVDHGYALPDPNTIVSTTNESAKARLCSPTFRPLKPREWRSIVGMGAHPTKAHTLVGNIHSNMADMLKTCLVSGGMEATFDLENLNDVPVSWFGQQLDQHTMPPMSIVQEIMWELFEINFRYELIALDWICYTTGVSKGECEDEVLNLFGHFRLSLIPEHLAWGREGFAHENINERRTGLLGLYTVMEGWNGSRVKMLEDLGAGSGDGLRSGKCYCFPVFPPAHIDLLTLANNAANKMSNPPITLEEDLGPNPLSNAQYEATVGDHEDKYKDAADGEEEILGVDNQVHDNLLKQNLTLNNISFHRMKTQNDLIDLPTSKHVYNLIFAEAQSVEVDNNAGDFNTAKGAHTGEPGKGSKTDKGHTSLYTIPQLKAEFGFKHIQWDGQTPMPIVDSTGQVISCLFGRPNDPAYDQTLESLFDKVVQITDEKGFAQEGDSHRGEKFKAYNCGIAMPMGSLFKTFGLRLHTKYKTALNKTIDHIEELRKEEEQQTGKPLNIKPLKCNFTDSVFLCCTFNFGRNVWTYKHWDFFNWPFGWCFNTALGQFNAMKGGQLVLWELKLIIYFPAGSTVTIPSAVVTHSNIPIPTELQDTDRLRWREMMANKEKAYLQRMELFSTLDELMAIA</sequence>
<gene>
    <name evidence="2" type="ORF">V5O48_012818</name>
</gene>
<dbReference type="EMBL" id="JBAHYK010001182">
    <property type="protein sequence ID" value="KAL0569155.1"/>
    <property type="molecule type" value="Genomic_DNA"/>
</dbReference>
<feature type="compositionally biased region" description="Polar residues" evidence="1">
    <location>
        <begin position="20"/>
        <end position="37"/>
    </location>
</feature>
<dbReference type="Proteomes" id="UP001465976">
    <property type="component" value="Unassembled WGS sequence"/>
</dbReference>
<feature type="region of interest" description="Disordered" evidence="1">
    <location>
        <begin position="20"/>
        <end position="66"/>
    </location>
</feature>
<reference evidence="2 3" key="1">
    <citation type="submission" date="2024-02" db="EMBL/GenBank/DDBJ databases">
        <title>A draft genome for the cacao thread blight pathogen Marasmius crinis-equi.</title>
        <authorList>
            <person name="Cohen S.P."/>
            <person name="Baruah I.K."/>
            <person name="Amoako-Attah I."/>
            <person name="Bukari Y."/>
            <person name="Meinhardt L.W."/>
            <person name="Bailey B.A."/>
        </authorList>
    </citation>
    <scope>NUCLEOTIDE SEQUENCE [LARGE SCALE GENOMIC DNA]</scope>
    <source>
        <strain evidence="2 3">GH-76</strain>
    </source>
</reference>
<evidence type="ECO:0000313" key="2">
    <source>
        <dbReference type="EMBL" id="KAL0569155.1"/>
    </source>
</evidence>
<comment type="caution">
    <text evidence="2">The sequence shown here is derived from an EMBL/GenBank/DDBJ whole genome shotgun (WGS) entry which is preliminary data.</text>
</comment>
<accession>A0ABR3F2A9</accession>
<organism evidence="2 3">
    <name type="scientific">Marasmius crinis-equi</name>
    <dbReference type="NCBI Taxonomy" id="585013"/>
    <lineage>
        <taxon>Eukaryota</taxon>
        <taxon>Fungi</taxon>
        <taxon>Dikarya</taxon>
        <taxon>Basidiomycota</taxon>
        <taxon>Agaricomycotina</taxon>
        <taxon>Agaricomycetes</taxon>
        <taxon>Agaricomycetidae</taxon>
        <taxon>Agaricales</taxon>
        <taxon>Marasmiineae</taxon>
        <taxon>Marasmiaceae</taxon>
        <taxon>Marasmius</taxon>
    </lineage>
</organism>
<proteinExistence type="predicted"/>
<evidence type="ECO:0000313" key="3">
    <source>
        <dbReference type="Proteomes" id="UP001465976"/>
    </source>
</evidence>
<name>A0ABR3F2A9_9AGAR</name>
<keyword evidence="3" id="KW-1185">Reference proteome</keyword>